<keyword evidence="1" id="KW-0812">Transmembrane</keyword>
<reference evidence="4" key="1">
    <citation type="book" date="2010" name="EXTREMOPHILES" publisher="0:0-0">
        <title>Complete genome sequences of ten hyperthermophilic archaea reveal their metabolic capabilities and possible ecological roles.</title>
        <editorList>
            <person name="?"/>
        </editorList>
        <authorList>
            <person name="Ravin N.V."/>
            <person name="Mardanov A.V."/>
            <person name="Bonch-Osmolovskaya E.A."/>
            <person name="Skryabin K.G."/>
        </authorList>
    </citation>
    <scope>NUCLEOTIDE SEQUENCE [LARGE SCALE GENOMIC DNA]</scope>
    <source>
        <strain evidence="4">1505</strain>
    </source>
</reference>
<name>A0A3G1A9F0_9CREN</name>
<dbReference type="InterPro" id="IPR029058">
    <property type="entry name" value="AB_hydrolase_fold"/>
</dbReference>
<dbReference type="AlphaFoldDB" id="A0A3G1A9F0"/>
<dbReference type="Proteomes" id="UP000266720">
    <property type="component" value="Chromosome"/>
</dbReference>
<dbReference type="PANTHER" id="PTHR43358">
    <property type="entry name" value="ALPHA/BETA-HYDROLASE"/>
    <property type="match status" value="1"/>
</dbReference>
<evidence type="ECO:0000256" key="1">
    <source>
        <dbReference type="SAM" id="Phobius"/>
    </source>
</evidence>
<dbReference type="Gene3D" id="3.40.50.1820">
    <property type="entry name" value="alpha/beta hydrolase"/>
    <property type="match status" value="1"/>
</dbReference>
<dbReference type="STRING" id="697581.TCARB_1261"/>
<organism evidence="3 4">
    <name type="scientific">Thermofilum adornatum 1505</name>
    <dbReference type="NCBI Taxonomy" id="697581"/>
    <lineage>
        <taxon>Archaea</taxon>
        <taxon>Thermoproteota</taxon>
        <taxon>Thermoprotei</taxon>
        <taxon>Thermofilales</taxon>
        <taxon>Thermofilaceae</taxon>
        <taxon>Thermofilum</taxon>
    </lineage>
</organism>
<dbReference type="GeneID" id="25406672"/>
<dbReference type="InterPro" id="IPR052920">
    <property type="entry name" value="DNA-binding_regulatory"/>
</dbReference>
<proteinExistence type="predicted"/>
<dbReference type="RefSeq" id="WP_020961870.1">
    <property type="nucleotide sequence ID" value="NZ_CP007493.1"/>
</dbReference>
<dbReference type="PANTHER" id="PTHR43358:SF4">
    <property type="entry name" value="ALPHA_BETA HYDROLASE FOLD-1 DOMAIN-CONTAINING PROTEIN"/>
    <property type="match status" value="1"/>
</dbReference>
<feature type="transmembrane region" description="Helical" evidence="1">
    <location>
        <begin position="6"/>
        <end position="25"/>
    </location>
</feature>
<gene>
    <name evidence="3" type="ORF">TCARB_1261</name>
</gene>
<dbReference type="GeneID" id="16572822"/>
<evidence type="ECO:0000313" key="3">
    <source>
        <dbReference type="EMBL" id="AJB42307.1"/>
    </source>
</evidence>
<evidence type="ECO:0000259" key="2">
    <source>
        <dbReference type="Pfam" id="PF00561"/>
    </source>
</evidence>
<dbReference type="InterPro" id="IPR000073">
    <property type="entry name" value="AB_hydrolase_1"/>
</dbReference>
<dbReference type="SUPFAM" id="SSF53474">
    <property type="entry name" value="alpha/beta-Hydrolases"/>
    <property type="match status" value="1"/>
</dbReference>
<sequence>MLTTTAIIYLLITIIAAILLVVYIISSSASKKLATPPRKTGSWSPRDLGFEYEKVEVKTSDGLTLRGWLIPRGSEKTVIVIHGYTSCKWDEWYMKPVINILARHDFNVVAFDMRAHGESDGEKTTLGYREVDDIGAIINYLKERGLASRLGIIGYSMGGAITLMSLSRYEELKAGVADSPYIDIRASGKRWINRVGAPLRYILLASYPLIMRLTASRTGASPEKLVMYQYAKSITKPLLIIGGQQDDLVAIDEVRKFYEEVKKVNSNVELWETTSKHVSAIQDYPREYEERIVGFFNRWL</sequence>
<dbReference type="EMBL" id="CP007493">
    <property type="protein sequence ID" value="AJB42307.1"/>
    <property type="molecule type" value="Genomic_DNA"/>
</dbReference>
<accession>A0A3G1A9F0</accession>
<keyword evidence="1" id="KW-0472">Membrane</keyword>
<evidence type="ECO:0000313" key="4">
    <source>
        <dbReference type="Proteomes" id="UP000266720"/>
    </source>
</evidence>
<feature type="domain" description="AB hydrolase-1" evidence="2">
    <location>
        <begin position="77"/>
        <end position="180"/>
    </location>
</feature>
<dbReference type="Pfam" id="PF00561">
    <property type="entry name" value="Abhydrolase_1"/>
    <property type="match status" value="1"/>
</dbReference>
<dbReference type="KEGG" id="tcb:TCARB_1261"/>
<keyword evidence="1" id="KW-1133">Transmembrane helix</keyword>
<protein>
    <recommendedName>
        <fullName evidence="2">AB hydrolase-1 domain-containing protein</fullName>
    </recommendedName>
</protein>